<dbReference type="SMART" id="SM01133">
    <property type="entry name" value="DeoC"/>
    <property type="match status" value="1"/>
</dbReference>
<comment type="caution">
    <text evidence="3">The sequence shown here is derived from an EMBL/GenBank/DDBJ whole genome shotgun (WGS) entry which is preliminary data.</text>
</comment>
<dbReference type="GO" id="GO:0009264">
    <property type="term" value="P:deoxyribonucleotide catabolic process"/>
    <property type="evidence" value="ECO:0007669"/>
    <property type="project" value="InterPro"/>
</dbReference>
<gene>
    <name evidence="3" type="ORF">DI579_04375</name>
</gene>
<name>A0A2W5K9H1_9ACTN</name>
<accession>A0A2W5K9H1</accession>
<dbReference type="GO" id="GO:0005737">
    <property type="term" value="C:cytoplasm"/>
    <property type="evidence" value="ECO:0007669"/>
    <property type="project" value="InterPro"/>
</dbReference>
<dbReference type="EMBL" id="QFOZ01000004">
    <property type="protein sequence ID" value="PZP89132.1"/>
    <property type="molecule type" value="Genomic_DNA"/>
</dbReference>
<dbReference type="GO" id="GO:0004139">
    <property type="term" value="F:deoxyribose-phosphate aldolase activity"/>
    <property type="evidence" value="ECO:0007669"/>
    <property type="project" value="InterPro"/>
</dbReference>
<keyword evidence="1" id="KW-0963">Cytoplasm</keyword>
<dbReference type="GO" id="GO:0016052">
    <property type="term" value="P:carbohydrate catabolic process"/>
    <property type="evidence" value="ECO:0007669"/>
    <property type="project" value="TreeGrafter"/>
</dbReference>
<dbReference type="InterPro" id="IPR002915">
    <property type="entry name" value="DeoC/FbaB/LacD_aldolase"/>
</dbReference>
<evidence type="ECO:0000313" key="3">
    <source>
        <dbReference type="EMBL" id="PZP89132.1"/>
    </source>
</evidence>
<evidence type="ECO:0000313" key="4">
    <source>
        <dbReference type="Proteomes" id="UP000248606"/>
    </source>
</evidence>
<dbReference type="PANTHER" id="PTHR10889:SF1">
    <property type="entry name" value="DEOXYRIBOSE-PHOSPHATE ALDOLASE"/>
    <property type="match status" value="1"/>
</dbReference>
<dbReference type="PANTHER" id="PTHR10889">
    <property type="entry name" value="DEOXYRIBOSE-PHOSPHATE ALDOLASE"/>
    <property type="match status" value="1"/>
</dbReference>
<dbReference type="Proteomes" id="UP000248606">
    <property type="component" value="Unassembled WGS sequence"/>
</dbReference>
<sequence>MTFLDDTASVNHGVDLPVNRVELAAFIDLMVTSPERTADEVRDVVARADEWGLNACYVPSSCVPQPQAQVPVGALVNYPWGTDCSLAKAFAARLAVDQGASEICAVSHLGTIVAGDWNALMADMVTVREAVPSPVILQFVVDTRYLLTLPDGAERLARCCRIAATVGVDMVVASTGLHMAGGASPKSAQLVPAVQIMAETVGGKLGIKAMGGVDSAECALAAMAAGATQLGCTETEVEAVLAGMPAL</sequence>
<dbReference type="RefSeq" id="WP_290598459.1">
    <property type="nucleotide sequence ID" value="NZ_CAKZIO010000004.1"/>
</dbReference>
<dbReference type="SUPFAM" id="SSF51569">
    <property type="entry name" value="Aldolase"/>
    <property type="match status" value="1"/>
</dbReference>
<protein>
    <submittedName>
        <fullName evidence="3">2-deoxyribose-5-phosphate aldolase</fullName>
    </submittedName>
</protein>
<keyword evidence="2" id="KW-0704">Schiff base</keyword>
<organism evidence="3 4">
    <name type="scientific">Lawsonella clevelandensis</name>
    <dbReference type="NCBI Taxonomy" id="1528099"/>
    <lineage>
        <taxon>Bacteria</taxon>
        <taxon>Bacillati</taxon>
        <taxon>Actinomycetota</taxon>
        <taxon>Actinomycetes</taxon>
        <taxon>Mycobacteriales</taxon>
        <taxon>Lawsonellaceae</taxon>
        <taxon>Lawsonella</taxon>
    </lineage>
</organism>
<dbReference type="InterPro" id="IPR013785">
    <property type="entry name" value="Aldolase_TIM"/>
</dbReference>
<dbReference type="Gene3D" id="3.20.20.70">
    <property type="entry name" value="Aldolase class I"/>
    <property type="match status" value="1"/>
</dbReference>
<dbReference type="InterPro" id="IPR011343">
    <property type="entry name" value="DeoC"/>
</dbReference>
<evidence type="ECO:0000256" key="1">
    <source>
        <dbReference type="ARBA" id="ARBA00022490"/>
    </source>
</evidence>
<evidence type="ECO:0000256" key="2">
    <source>
        <dbReference type="ARBA" id="ARBA00023270"/>
    </source>
</evidence>
<dbReference type="AlphaFoldDB" id="A0A2W5K9H1"/>
<reference evidence="3 4" key="1">
    <citation type="submission" date="2017-08" db="EMBL/GenBank/DDBJ databases">
        <title>Infants hospitalized years apart are colonized by the same room-sourced microbial strains.</title>
        <authorList>
            <person name="Brooks B."/>
            <person name="Olm M.R."/>
            <person name="Firek B.A."/>
            <person name="Baker R."/>
            <person name="Thomas B.C."/>
            <person name="Morowitz M.J."/>
            <person name="Banfield J.F."/>
        </authorList>
    </citation>
    <scope>NUCLEOTIDE SEQUENCE [LARGE SCALE GENOMIC DNA]</scope>
    <source>
        <strain evidence="3">S2_006_000_R1_57</strain>
    </source>
</reference>
<proteinExistence type="predicted"/>